<keyword evidence="3" id="KW-1185">Reference proteome</keyword>
<feature type="chain" id="PRO_5020424242" description="Rieske domain-containing protein" evidence="1">
    <location>
        <begin position="21"/>
        <end position="142"/>
    </location>
</feature>
<keyword evidence="1" id="KW-0732">Signal</keyword>
<evidence type="ECO:0000313" key="3">
    <source>
        <dbReference type="Proteomes" id="UP000291142"/>
    </source>
</evidence>
<feature type="signal peptide" evidence="1">
    <location>
        <begin position="1"/>
        <end position="20"/>
    </location>
</feature>
<dbReference type="Proteomes" id="UP000291142">
    <property type="component" value="Unassembled WGS sequence"/>
</dbReference>
<evidence type="ECO:0008006" key="4">
    <source>
        <dbReference type="Google" id="ProtNLM"/>
    </source>
</evidence>
<protein>
    <recommendedName>
        <fullName evidence="4">Rieske domain-containing protein</fullName>
    </recommendedName>
</protein>
<dbReference type="AlphaFoldDB" id="A0A4Q9FCM8"/>
<comment type="caution">
    <text evidence="2">The sequence shown here is derived from an EMBL/GenBank/DDBJ whole genome shotgun (WGS) entry which is preliminary data.</text>
</comment>
<name>A0A4Q9FCM8_9FLAO</name>
<dbReference type="EMBL" id="SIRT01000007">
    <property type="protein sequence ID" value="TBN03335.1"/>
    <property type="molecule type" value="Genomic_DNA"/>
</dbReference>
<accession>A0A4Q9FCM8</accession>
<dbReference type="OrthoDB" id="1201186at2"/>
<organism evidence="2 3">
    <name type="scientific">Hyunsoonleella flava</name>
    <dbReference type="NCBI Taxonomy" id="2527939"/>
    <lineage>
        <taxon>Bacteria</taxon>
        <taxon>Pseudomonadati</taxon>
        <taxon>Bacteroidota</taxon>
        <taxon>Flavobacteriia</taxon>
        <taxon>Flavobacteriales</taxon>
        <taxon>Flavobacteriaceae</taxon>
    </lineage>
</organism>
<evidence type="ECO:0000313" key="2">
    <source>
        <dbReference type="EMBL" id="TBN03335.1"/>
    </source>
</evidence>
<reference evidence="2 3" key="1">
    <citation type="submission" date="2019-02" db="EMBL/GenBank/DDBJ databases">
        <title>Hyunsoonleella sp., isolated from marine sediment.</title>
        <authorList>
            <person name="Liu B.-T."/>
        </authorList>
    </citation>
    <scope>NUCLEOTIDE SEQUENCE [LARGE SCALE GENOMIC DNA]</scope>
    <source>
        <strain evidence="2 3">T58</strain>
    </source>
</reference>
<evidence type="ECO:0000256" key="1">
    <source>
        <dbReference type="SAM" id="SignalP"/>
    </source>
</evidence>
<proteinExistence type="predicted"/>
<gene>
    <name evidence="2" type="ORF">EYD45_10030</name>
</gene>
<dbReference type="RefSeq" id="WP_130964407.1">
    <property type="nucleotide sequence ID" value="NZ_SIRT01000007.1"/>
</dbReference>
<sequence>MRILVALICLLMFSTCSSNSVNDENCQFLLDITVNESVNLNFPQYSQLQFPSIPTYVPDIGNGGVIVTNTGSGFAAFDAADPNRILEACSILTIEGLTAVSSCDDKNEYNLFTGLPVNNGDLRCSLRRYRTELNGNILVIFN</sequence>